<dbReference type="InterPro" id="IPR018303">
    <property type="entry name" value="ATPase_P-typ_P_site"/>
</dbReference>
<dbReference type="InterPro" id="IPR023298">
    <property type="entry name" value="ATPase_P-typ_TM_dom_sf"/>
</dbReference>
<dbReference type="Proteomes" id="UP001377567">
    <property type="component" value="Unassembled WGS sequence"/>
</dbReference>
<dbReference type="Gene3D" id="1.20.1110.10">
    <property type="entry name" value="Calcium-transporting ATPase, transmembrane domain"/>
    <property type="match status" value="1"/>
</dbReference>
<evidence type="ECO:0000256" key="11">
    <source>
        <dbReference type="ARBA" id="ARBA00022967"/>
    </source>
</evidence>
<dbReference type="InterPro" id="IPR044492">
    <property type="entry name" value="P_typ_ATPase_HD_dom"/>
</dbReference>
<keyword evidence="4 17" id="KW-0109">Calcium transport</keyword>
<keyword evidence="14 17" id="KW-0472">Membrane</keyword>
<reference evidence="19 20" key="1">
    <citation type="journal article" date="2023" name="Elife">
        <title>Identification of key yeast species and microbe-microbe interactions impacting larval growth of Drosophila in the wild.</title>
        <authorList>
            <person name="Mure A."/>
            <person name="Sugiura Y."/>
            <person name="Maeda R."/>
            <person name="Honda K."/>
            <person name="Sakurai N."/>
            <person name="Takahashi Y."/>
            <person name="Watada M."/>
            <person name="Katoh T."/>
            <person name="Gotoh A."/>
            <person name="Gotoh Y."/>
            <person name="Taniguchi I."/>
            <person name="Nakamura K."/>
            <person name="Hayashi T."/>
            <person name="Katayama T."/>
            <person name="Uemura T."/>
            <person name="Hattori Y."/>
        </authorList>
    </citation>
    <scope>NUCLEOTIDE SEQUENCE [LARGE SCALE GENOMIC DNA]</scope>
    <source>
        <strain evidence="19 20">KH-74</strain>
    </source>
</reference>
<keyword evidence="11" id="KW-1278">Translocase</keyword>
<evidence type="ECO:0000256" key="12">
    <source>
        <dbReference type="ARBA" id="ARBA00022989"/>
    </source>
</evidence>
<dbReference type="SUPFAM" id="SSF81653">
    <property type="entry name" value="Calcium ATPase, transduction domain A"/>
    <property type="match status" value="1"/>
</dbReference>
<accession>A0AAV5S443</accession>
<dbReference type="Pfam" id="PF13246">
    <property type="entry name" value="Cation_ATPase"/>
    <property type="match status" value="1"/>
</dbReference>
<dbReference type="GO" id="GO:0046872">
    <property type="term" value="F:metal ion binding"/>
    <property type="evidence" value="ECO:0007669"/>
    <property type="project" value="UniProtKB-KW"/>
</dbReference>
<dbReference type="InterPro" id="IPR004014">
    <property type="entry name" value="ATPase_P-typ_cation-transptr_N"/>
</dbReference>
<comment type="caution">
    <text evidence="19">The sequence shown here is derived from an EMBL/GenBank/DDBJ whole genome shotgun (WGS) entry which is preliminary data.</text>
</comment>
<keyword evidence="20" id="KW-1185">Reference proteome</keyword>
<gene>
    <name evidence="19" type="ORF">DAKH74_044220</name>
</gene>
<evidence type="ECO:0000256" key="16">
    <source>
        <dbReference type="ARBA" id="ARBA00059328"/>
    </source>
</evidence>
<organism evidence="19 20">
    <name type="scientific">Maudiozyma humilis</name>
    <name type="common">Sour dough yeast</name>
    <name type="synonym">Kazachstania humilis</name>
    <dbReference type="NCBI Taxonomy" id="51915"/>
    <lineage>
        <taxon>Eukaryota</taxon>
        <taxon>Fungi</taxon>
        <taxon>Dikarya</taxon>
        <taxon>Ascomycota</taxon>
        <taxon>Saccharomycotina</taxon>
        <taxon>Saccharomycetes</taxon>
        <taxon>Saccharomycetales</taxon>
        <taxon>Saccharomycetaceae</taxon>
        <taxon>Maudiozyma</taxon>
    </lineage>
</organism>
<evidence type="ECO:0000256" key="6">
    <source>
        <dbReference type="ARBA" id="ARBA00022723"/>
    </source>
</evidence>
<dbReference type="InterPro" id="IPR023214">
    <property type="entry name" value="HAD_sf"/>
</dbReference>
<evidence type="ECO:0000256" key="1">
    <source>
        <dbReference type="ARBA" id="ARBA00004128"/>
    </source>
</evidence>
<feature type="transmembrane region" description="Helical" evidence="17">
    <location>
        <begin position="155"/>
        <end position="174"/>
    </location>
</feature>
<comment type="function">
    <text evidence="16">This magnesium-dependent enzyme catalyzes the hydrolysis of ATP coupled with the transport of calcium. Transports the calcium to the vacuole and participates in the control of the cytosolic free calcium.</text>
</comment>
<evidence type="ECO:0000256" key="8">
    <source>
        <dbReference type="ARBA" id="ARBA00022837"/>
    </source>
</evidence>
<dbReference type="Gene3D" id="3.40.50.1000">
    <property type="entry name" value="HAD superfamily/HAD-like"/>
    <property type="match status" value="1"/>
</dbReference>
<keyword evidence="8 17" id="KW-0106">Calcium</keyword>
<dbReference type="InterPro" id="IPR059000">
    <property type="entry name" value="ATPase_P-type_domA"/>
</dbReference>
<dbReference type="EMBL" id="BTGD01000016">
    <property type="protein sequence ID" value="GMM57806.1"/>
    <property type="molecule type" value="Genomic_DNA"/>
</dbReference>
<feature type="transmembrane region" description="Helical" evidence="17">
    <location>
        <begin position="115"/>
        <end position="135"/>
    </location>
</feature>
<dbReference type="PANTHER" id="PTHR24093">
    <property type="entry name" value="CATION TRANSPORTING ATPASE"/>
    <property type="match status" value="1"/>
</dbReference>
<evidence type="ECO:0000256" key="13">
    <source>
        <dbReference type="ARBA" id="ARBA00023065"/>
    </source>
</evidence>
<keyword evidence="2 17" id="KW-0813">Transport</keyword>
<evidence type="ECO:0000259" key="18">
    <source>
        <dbReference type="SMART" id="SM00831"/>
    </source>
</evidence>
<keyword evidence="13 17" id="KW-0406">Ion transport</keyword>
<feature type="domain" description="Cation-transporting P-type ATPase N-terminal" evidence="18">
    <location>
        <begin position="51"/>
        <end position="130"/>
    </location>
</feature>
<dbReference type="GO" id="GO:0005886">
    <property type="term" value="C:plasma membrane"/>
    <property type="evidence" value="ECO:0007669"/>
    <property type="project" value="TreeGrafter"/>
</dbReference>
<evidence type="ECO:0000256" key="7">
    <source>
        <dbReference type="ARBA" id="ARBA00022741"/>
    </source>
</evidence>
<dbReference type="GO" id="GO:0005774">
    <property type="term" value="C:vacuolar membrane"/>
    <property type="evidence" value="ECO:0007669"/>
    <property type="project" value="UniProtKB-SubCell"/>
</dbReference>
<dbReference type="PANTHER" id="PTHR24093:SF369">
    <property type="entry name" value="CALCIUM-TRANSPORTING ATPASE"/>
    <property type="match status" value="1"/>
</dbReference>
<evidence type="ECO:0000256" key="4">
    <source>
        <dbReference type="ARBA" id="ARBA00022568"/>
    </source>
</evidence>
<dbReference type="Gene3D" id="3.40.1110.10">
    <property type="entry name" value="Calcium-transporting ATPase, cytoplasmic domain N"/>
    <property type="match status" value="1"/>
</dbReference>
<dbReference type="GO" id="GO:0005524">
    <property type="term" value="F:ATP binding"/>
    <property type="evidence" value="ECO:0007669"/>
    <property type="project" value="UniProtKB-KW"/>
</dbReference>
<feature type="transmembrane region" description="Helical" evidence="17">
    <location>
        <begin position="1075"/>
        <end position="1097"/>
    </location>
</feature>
<dbReference type="SFLD" id="SFLDG00002">
    <property type="entry name" value="C1.7:_P-type_atpase_like"/>
    <property type="match status" value="1"/>
</dbReference>
<dbReference type="GO" id="GO:0016887">
    <property type="term" value="F:ATP hydrolysis activity"/>
    <property type="evidence" value="ECO:0007669"/>
    <property type="project" value="InterPro"/>
</dbReference>
<feature type="transmembrane region" description="Helical" evidence="17">
    <location>
        <begin position="905"/>
        <end position="926"/>
    </location>
</feature>
<evidence type="ECO:0000256" key="2">
    <source>
        <dbReference type="ARBA" id="ARBA00022448"/>
    </source>
</evidence>
<dbReference type="SFLD" id="SFLDF00027">
    <property type="entry name" value="p-type_atpase"/>
    <property type="match status" value="1"/>
</dbReference>
<sequence>MTQSEQHAPLIRRLTHRYGSTDTQRAAQQFPVSPDTLGELHSPKSLQQFRRIFSSDQQGFYNALRTDPQQGISTAQDSSNDNSARVAIYGHNRIPERVGKSFLQLVGEALADKTMILLTAAAVVSFLLGLYELLYQPPQFDPEGNPIKQVDWIEGVAIMTAVVVVVLVGAVNDYQKELQFAKLNRKKEDRDIVVVRDGAETLVSIHDLLVGDVITLQTGDVVPADSVLISGSCDADESSMTGESDTIRKVDLSTALQGFSDLRGNDNTFDIGAKNSDGEKCPDCMLISGSKLLAGLGKAVVTSVGTHSIYGRTMMALKVEPDPTPLQERLSQLADSISVYGCVAALILFLVLFARFLIYVMLPNGRFHDLEPAQKATKFMNIFITAVTIIVVAVPEGLPLAVTLALAFATTRMTKDGNLVRNLRACETMGSATAVCSDKTGTLTENVMSIVRGIFAGVRFDDGHYETAVKQTSRDIFSTSSNNACSAQLRHNVLANIVLNSTAFENKNFDPQMDDQTSDDNAQSHADRMDTIARGRVEAYIGSKTETALLNMSRRALDVKFGSLQTMRTQTQKYFQIEKVVQVVPFESSRKWAGVVVKLQDSDTYRFYVKGAAEIVSGQCEYAALPNDKVKKIDDSTSDEITAEIQGLAVDALRAISLAHRDFVGYKSWPPQEFVDKNDTDSEVVEASPELLLGKVLPGNGETDSMTLDGIVGIQDPLRSGVRDSVQQCQRAGVTVRMVTGDNIMTARAIARNCNILTPENFAEEGRAMEGPAFRKLTKEDRIRVLPNLRVLARSSPEDKRILVETLKGMGDVVAVTGDGTNDAPALKLADVGFSMGISGTEVAREASDIILMTDDFSAIVDAIKWGRCVSISIKKFIQFQLIVNFTAVILTFVSSVASEDETSVLTAVQLLWVNLIMDTLAALALATDKPDPNIMNRKPRGRRTPLITPSTWKMILGQSTLQLIITFILHFDGQEIFFPGRTSITGMEQQQLNAMTFNTFVWLQFFTLIVSRKLDEGDGIRNWKDRISNVNLDFFQDLFRNYYFLTVMAFIGGCQVLIMKYGGAPFSIAPQTPAMWWTAILCGTLSLPVGAIIRIIPDEVAMRVFPKRAFDSVNYYVSFEFLRRRQCGSGDEESLVAESDVSSSTPNAF</sequence>
<dbReference type="Pfam" id="PF00690">
    <property type="entry name" value="Cation_ATPase_N"/>
    <property type="match status" value="1"/>
</dbReference>
<dbReference type="FunFam" id="3.40.50.1000:FF:000018">
    <property type="entry name" value="Calcium-transporting ATPase"/>
    <property type="match status" value="1"/>
</dbReference>
<feature type="transmembrane region" description="Helical" evidence="17">
    <location>
        <begin position="1043"/>
        <end position="1063"/>
    </location>
</feature>
<evidence type="ECO:0000256" key="5">
    <source>
        <dbReference type="ARBA" id="ARBA00022692"/>
    </source>
</evidence>
<keyword evidence="5 17" id="KW-0812">Transmembrane</keyword>
<evidence type="ECO:0000256" key="14">
    <source>
        <dbReference type="ARBA" id="ARBA00023136"/>
    </source>
</evidence>
<evidence type="ECO:0000313" key="20">
    <source>
        <dbReference type="Proteomes" id="UP001377567"/>
    </source>
</evidence>
<dbReference type="SUPFAM" id="SSF56784">
    <property type="entry name" value="HAD-like"/>
    <property type="match status" value="1"/>
</dbReference>
<keyword evidence="10" id="KW-0460">Magnesium</keyword>
<dbReference type="Pfam" id="PF00122">
    <property type="entry name" value="E1-E2_ATPase"/>
    <property type="match status" value="1"/>
</dbReference>
<dbReference type="InterPro" id="IPR036412">
    <property type="entry name" value="HAD-like_sf"/>
</dbReference>
<comment type="catalytic activity">
    <reaction evidence="15 17">
        <text>Ca(2+)(in) + ATP + H2O = Ca(2+)(out) + ADP + phosphate + H(+)</text>
        <dbReference type="Rhea" id="RHEA:18105"/>
        <dbReference type="ChEBI" id="CHEBI:15377"/>
        <dbReference type="ChEBI" id="CHEBI:15378"/>
        <dbReference type="ChEBI" id="CHEBI:29108"/>
        <dbReference type="ChEBI" id="CHEBI:30616"/>
        <dbReference type="ChEBI" id="CHEBI:43474"/>
        <dbReference type="ChEBI" id="CHEBI:456216"/>
        <dbReference type="EC" id="7.2.2.10"/>
    </reaction>
</comment>
<dbReference type="SMART" id="SM00831">
    <property type="entry name" value="Cation_ATPase_N"/>
    <property type="match status" value="1"/>
</dbReference>
<dbReference type="SUPFAM" id="SSF81660">
    <property type="entry name" value="Metal cation-transporting ATPase, ATP-binding domain N"/>
    <property type="match status" value="1"/>
</dbReference>
<dbReference type="GO" id="GO:0005388">
    <property type="term" value="F:P-type calcium transporter activity"/>
    <property type="evidence" value="ECO:0007669"/>
    <property type="project" value="UniProtKB-EC"/>
</dbReference>
<name>A0AAV5S443_MAUHU</name>
<comment type="subcellular location">
    <subcellularLocation>
        <location evidence="17">Membrane</location>
        <topology evidence="17">Multi-pass membrane protein</topology>
    </subcellularLocation>
    <subcellularLocation>
        <location evidence="1">Vacuole membrane</location>
        <topology evidence="1">Multi-pass membrane protein</topology>
    </subcellularLocation>
</comment>
<dbReference type="AlphaFoldDB" id="A0AAV5S443"/>
<proteinExistence type="inferred from homology"/>
<dbReference type="InterPro" id="IPR006068">
    <property type="entry name" value="ATPase_P-typ_cation-transptr_C"/>
</dbReference>
<keyword evidence="6" id="KW-0479">Metal-binding</keyword>
<dbReference type="InterPro" id="IPR023299">
    <property type="entry name" value="ATPase_P-typ_cyto_dom_N"/>
</dbReference>
<dbReference type="InterPro" id="IPR001757">
    <property type="entry name" value="P_typ_ATPase"/>
</dbReference>
<keyword evidence="9 17" id="KW-0067">ATP-binding</keyword>
<evidence type="ECO:0000256" key="3">
    <source>
        <dbReference type="ARBA" id="ARBA00022554"/>
    </source>
</evidence>
<keyword evidence="12 17" id="KW-1133">Transmembrane helix</keyword>
<dbReference type="CDD" id="cd02081">
    <property type="entry name" value="P-type_ATPase_Ca_PMCA-like"/>
    <property type="match status" value="1"/>
</dbReference>
<dbReference type="FunFam" id="2.70.150.10:FF:000028">
    <property type="entry name" value="Calcium-transporting ATPase"/>
    <property type="match status" value="1"/>
</dbReference>
<feature type="transmembrane region" description="Helical" evidence="17">
    <location>
        <begin position="382"/>
        <end position="409"/>
    </location>
</feature>
<dbReference type="SUPFAM" id="SSF81665">
    <property type="entry name" value="Calcium ATPase, transmembrane domain M"/>
    <property type="match status" value="1"/>
</dbReference>
<protein>
    <recommendedName>
        <fullName evidence="17">Calcium-transporting ATPase</fullName>
        <ecNumber evidence="17">7.2.2.10</ecNumber>
    </recommendedName>
</protein>
<dbReference type="PROSITE" id="PS00154">
    <property type="entry name" value="ATPASE_E1_E2"/>
    <property type="match status" value="1"/>
</dbReference>
<dbReference type="PRINTS" id="PR00119">
    <property type="entry name" value="CATATPASE"/>
</dbReference>
<evidence type="ECO:0000256" key="9">
    <source>
        <dbReference type="ARBA" id="ARBA00022840"/>
    </source>
</evidence>
<dbReference type="Pfam" id="PF00689">
    <property type="entry name" value="Cation_ATPase_C"/>
    <property type="match status" value="1"/>
</dbReference>
<keyword evidence="3" id="KW-0926">Vacuole</keyword>
<comment type="caution">
    <text evidence="17">Lacks conserved residue(s) required for the propagation of feature annotation.</text>
</comment>
<dbReference type="GO" id="GO:0006874">
    <property type="term" value="P:intracellular calcium ion homeostasis"/>
    <property type="evidence" value="ECO:0007669"/>
    <property type="project" value="TreeGrafter"/>
</dbReference>
<evidence type="ECO:0000256" key="17">
    <source>
        <dbReference type="RuleBase" id="RU361146"/>
    </source>
</evidence>
<keyword evidence="7 17" id="KW-0547">Nucleotide-binding</keyword>
<dbReference type="InterPro" id="IPR006408">
    <property type="entry name" value="P-type_ATPase_IIB"/>
</dbReference>
<evidence type="ECO:0000256" key="10">
    <source>
        <dbReference type="ARBA" id="ARBA00022842"/>
    </source>
</evidence>
<comment type="function">
    <text evidence="17">Catalyzes the hydrolysis of ATP coupled with the transport of calcium.</text>
</comment>
<dbReference type="InterPro" id="IPR008250">
    <property type="entry name" value="ATPase_P-typ_transduc_dom_A_sf"/>
</dbReference>
<dbReference type="NCBIfam" id="TIGR01517">
    <property type="entry name" value="ATPase-IIB_Ca"/>
    <property type="match status" value="1"/>
</dbReference>
<dbReference type="NCBIfam" id="TIGR01494">
    <property type="entry name" value="ATPase_P-type"/>
    <property type="match status" value="3"/>
</dbReference>
<feature type="transmembrane region" description="Helical" evidence="17">
    <location>
        <begin position="337"/>
        <end position="362"/>
    </location>
</feature>
<evidence type="ECO:0000256" key="15">
    <source>
        <dbReference type="ARBA" id="ARBA00048694"/>
    </source>
</evidence>
<comment type="similarity">
    <text evidence="17">Belongs to the cation transport ATPase (P-type) (TC 3.A.3) family.</text>
</comment>
<feature type="transmembrane region" description="Helical" evidence="17">
    <location>
        <begin position="882"/>
        <end position="899"/>
    </location>
</feature>
<dbReference type="EC" id="7.2.2.10" evidence="17"/>
<dbReference type="SFLD" id="SFLDS00003">
    <property type="entry name" value="Haloacid_Dehalogenase"/>
    <property type="match status" value="1"/>
</dbReference>
<evidence type="ECO:0000313" key="19">
    <source>
        <dbReference type="EMBL" id="GMM57806.1"/>
    </source>
</evidence>
<dbReference type="Gene3D" id="2.70.150.10">
    <property type="entry name" value="Calcium-transporting ATPase, cytoplasmic transduction domain A"/>
    <property type="match status" value="1"/>
</dbReference>